<keyword evidence="2 4" id="KW-0863">Zinc-finger</keyword>
<dbReference type="OMA" id="PIVYCKA"/>
<evidence type="ECO:0000259" key="6">
    <source>
        <dbReference type="PROSITE" id="PS50119"/>
    </source>
</evidence>
<dbReference type="STRING" id="79200.A0A175YQS9"/>
<dbReference type="InterPro" id="IPR000315">
    <property type="entry name" value="Znf_B-box"/>
</dbReference>
<dbReference type="InterPro" id="IPR049808">
    <property type="entry name" value="CONSTANS-like_Bbox1"/>
</dbReference>
<protein>
    <recommendedName>
        <fullName evidence="6">B box-type domain-containing protein</fullName>
    </recommendedName>
</protein>
<dbReference type="GO" id="GO:0008270">
    <property type="term" value="F:zinc ion binding"/>
    <property type="evidence" value="ECO:0007669"/>
    <property type="project" value="UniProtKB-KW"/>
</dbReference>
<sequence length="418" mass="47017">MDKVCEYCKVLRPIVYCKADSANLCLQCDAKIHSANALSNKHSRTLLCESCRSHWAYIQCSNHQMFMCRRCDRSKHNVSSQHQRRVVSSYLGCPSAMDLAALWGFDLGAYAFNYSGNQDQFPSTSRPSVDTGTVSCHALLQSPSQPVGSPGLSKVEYLTSRSSTEQKAGLKSKHSKAFLKGKQEESTCLILQQILDLKRLQCSDGSNCSSFILCQEKPDVSSPEDSENWKLHNKLNQQFQDSPGLDSELQQIGSPEDDLDVDSFPLSFSQLDHLTSSSIGETTLQGDAIWQCKSPNQSGQLWSINMQDLGVCEELGYFDEQSMPDIDLTFRNFEELFGGGEQEPTKALGNDLSQRCTTLEKDISSDNQEHEYASGMEESRQLKASEMVRTGYKEKKKIRRRHLQELEMMYEGIQKIDD</sequence>
<proteinExistence type="predicted"/>
<evidence type="ECO:0000256" key="1">
    <source>
        <dbReference type="ARBA" id="ARBA00022723"/>
    </source>
</evidence>
<feature type="region of interest" description="Disordered" evidence="5">
    <location>
        <begin position="366"/>
        <end position="387"/>
    </location>
</feature>
<accession>A0A175YQS9</accession>
<feature type="domain" description="B box-type" evidence="6">
    <location>
        <begin position="43"/>
        <end position="87"/>
    </location>
</feature>
<evidence type="ECO:0000256" key="5">
    <source>
        <dbReference type="SAM" id="MobiDB-lite"/>
    </source>
</evidence>
<dbReference type="PANTHER" id="PTHR31717">
    <property type="entry name" value="ZINC FINGER PROTEIN CONSTANS-LIKE 10"/>
    <property type="match status" value="1"/>
</dbReference>
<keyword evidence="1" id="KW-0479">Metal-binding</keyword>
<dbReference type="AlphaFoldDB" id="A0A175YQS9"/>
<dbReference type="CDD" id="cd19821">
    <property type="entry name" value="Bbox1_BBX-like"/>
    <property type="match status" value="1"/>
</dbReference>
<evidence type="ECO:0000313" key="7">
    <source>
        <dbReference type="EMBL" id="KZM85823.1"/>
    </source>
</evidence>
<dbReference type="SMART" id="SM00336">
    <property type="entry name" value="BBOX"/>
    <property type="match status" value="2"/>
</dbReference>
<dbReference type="PANTHER" id="PTHR31717:SF40">
    <property type="entry name" value="ZINC FINGER PROTEIN CONSTANS-LIKE 10"/>
    <property type="match status" value="1"/>
</dbReference>
<feature type="domain" description="B box-type" evidence="6">
    <location>
        <begin position="1"/>
        <end position="47"/>
    </location>
</feature>
<gene>
    <name evidence="7" type="ORF">DCAR_026755</name>
</gene>
<feature type="compositionally biased region" description="Basic and acidic residues" evidence="5">
    <location>
        <begin position="366"/>
        <end position="383"/>
    </location>
</feature>
<dbReference type="Gramene" id="KZM85823">
    <property type="protein sequence ID" value="KZM85823"/>
    <property type="gene ID" value="DCAR_026755"/>
</dbReference>
<name>A0A175YQS9_DAUCS</name>
<keyword evidence="3" id="KW-0862">Zinc</keyword>
<organism evidence="7">
    <name type="scientific">Daucus carota subsp. sativus</name>
    <name type="common">Carrot</name>
    <dbReference type="NCBI Taxonomy" id="79200"/>
    <lineage>
        <taxon>Eukaryota</taxon>
        <taxon>Viridiplantae</taxon>
        <taxon>Streptophyta</taxon>
        <taxon>Embryophyta</taxon>
        <taxon>Tracheophyta</taxon>
        <taxon>Spermatophyta</taxon>
        <taxon>Magnoliopsida</taxon>
        <taxon>eudicotyledons</taxon>
        <taxon>Gunneridae</taxon>
        <taxon>Pentapetalae</taxon>
        <taxon>asterids</taxon>
        <taxon>campanulids</taxon>
        <taxon>Apiales</taxon>
        <taxon>Apiaceae</taxon>
        <taxon>Apioideae</taxon>
        <taxon>Scandiceae</taxon>
        <taxon>Daucinae</taxon>
        <taxon>Daucus</taxon>
        <taxon>Daucus sect. Daucus</taxon>
    </lineage>
</organism>
<evidence type="ECO:0000256" key="4">
    <source>
        <dbReference type="PROSITE-ProRule" id="PRU00024"/>
    </source>
</evidence>
<dbReference type="PROSITE" id="PS50119">
    <property type="entry name" value="ZF_BBOX"/>
    <property type="match status" value="2"/>
</dbReference>
<evidence type="ECO:0000256" key="3">
    <source>
        <dbReference type="ARBA" id="ARBA00022833"/>
    </source>
</evidence>
<evidence type="ECO:0000256" key="2">
    <source>
        <dbReference type="ARBA" id="ARBA00022771"/>
    </source>
</evidence>
<comment type="caution">
    <text evidence="7">The sequence shown here is derived from an EMBL/GenBank/DDBJ whole genome shotgun (WGS) entry which is preliminary data.</text>
</comment>
<reference evidence="7" key="1">
    <citation type="journal article" date="2016" name="Nat. Genet.">
        <title>A high-quality carrot genome assembly provides new insights into carotenoid accumulation and asterid genome evolution.</title>
        <authorList>
            <person name="Iorizzo M."/>
            <person name="Ellison S."/>
            <person name="Senalik D."/>
            <person name="Zeng P."/>
            <person name="Satapoomin P."/>
            <person name="Huang J."/>
            <person name="Bowman M."/>
            <person name="Iovene M."/>
            <person name="Sanseverino W."/>
            <person name="Cavagnaro P."/>
            <person name="Yildiz M."/>
            <person name="Macko-Podgorni A."/>
            <person name="Moranska E."/>
            <person name="Grzebelus E."/>
            <person name="Grzebelus D."/>
            <person name="Ashrafi H."/>
            <person name="Zheng Z."/>
            <person name="Cheng S."/>
            <person name="Spooner D."/>
            <person name="Van Deynze A."/>
            <person name="Simon P."/>
        </authorList>
    </citation>
    <scope>NUCLEOTIDE SEQUENCE [LARGE SCALE GENOMIC DNA]</scope>
    <source>
        <tissue evidence="7">Leaf</tissue>
    </source>
</reference>
<dbReference type="EMBL" id="LNRQ01000008">
    <property type="protein sequence ID" value="KZM85823.1"/>
    <property type="molecule type" value="Genomic_DNA"/>
</dbReference>